<dbReference type="AlphaFoldDB" id="A0A0X3BQ29"/>
<proteinExistence type="predicted"/>
<dbReference type="Pfam" id="PF02452">
    <property type="entry name" value="PemK_toxin"/>
    <property type="match status" value="1"/>
</dbReference>
<organism evidence="1 3">
    <name type="scientific">Methanoculleus bourgensis</name>
    <dbReference type="NCBI Taxonomy" id="83986"/>
    <lineage>
        <taxon>Archaea</taxon>
        <taxon>Methanobacteriati</taxon>
        <taxon>Methanobacteriota</taxon>
        <taxon>Stenosarchaea group</taxon>
        <taxon>Methanomicrobia</taxon>
        <taxon>Methanomicrobiales</taxon>
        <taxon>Methanomicrobiaceae</taxon>
        <taxon>Methanoculleus</taxon>
    </lineage>
</organism>
<reference evidence="1 3" key="1">
    <citation type="submission" date="2016-01" db="EMBL/GenBank/DDBJ databases">
        <authorList>
            <person name="Manzoor S."/>
        </authorList>
    </citation>
    <scope>NUCLEOTIDE SEQUENCE [LARGE SCALE GENOMIC DNA]</scope>
    <source>
        <strain evidence="1">Methanoculleus sp MAB1</strain>
    </source>
</reference>
<name>A0A0X3BQ29_9EURY</name>
<dbReference type="InterPro" id="IPR003477">
    <property type="entry name" value="PemK-like"/>
</dbReference>
<dbReference type="Gene3D" id="2.30.30.110">
    <property type="match status" value="1"/>
</dbReference>
<dbReference type="Proteomes" id="UP000069850">
    <property type="component" value="Chromosome 1"/>
</dbReference>
<dbReference type="KEGG" id="mema:MMAB1_2960"/>
<dbReference type="GO" id="GO:0003677">
    <property type="term" value="F:DNA binding"/>
    <property type="evidence" value="ECO:0007669"/>
    <property type="project" value="InterPro"/>
</dbReference>
<reference evidence="2" key="2">
    <citation type="submission" date="2020-05" db="EMBL/GenBank/DDBJ databases">
        <title>The first insight into the ecology of ammonia-tolerant syntrophic propionate oxidizing bacteria.</title>
        <authorList>
            <person name="Singh A."/>
            <person name="Schnurer A."/>
            <person name="Westerholm M."/>
        </authorList>
    </citation>
    <scope>NUCLEOTIDE SEQUENCE</scope>
    <source>
        <strain evidence="2">MAG54</strain>
    </source>
</reference>
<evidence type="ECO:0000313" key="2">
    <source>
        <dbReference type="EMBL" id="NQS77876.1"/>
    </source>
</evidence>
<gene>
    <name evidence="2" type="ORF">HQQ74_04035</name>
    <name evidence="1" type="ORF">MMAB1_2960</name>
</gene>
<evidence type="ECO:0000313" key="1">
    <source>
        <dbReference type="EMBL" id="CVK34173.1"/>
    </source>
</evidence>
<accession>A0A0X3BQ29</accession>
<dbReference type="InterPro" id="IPR011067">
    <property type="entry name" value="Plasmid_toxin/cell-grow_inhib"/>
</dbReference>
<dbReference type="SUPFAM" id="SSF50118">
    <property type="entry name" value="Cell growth inhibitor/plasmid maintenance toxic component"/>
    <property type="match status" value="1"/>
</dbReference>
<dbReference type="OrthoDB" id="110271at2157"/>
<dbReference type="Proteomes" id="UP000737555">
    <property type="component" value="Unassembled WGS sequence"/>
</dbReference>
<dbReference type="EMBL" id="JABMJE010000037">
    <property type="protein sequence ID" value="NQS77876.1"/>
    <property type="molecule type" value="Genomic_DNA"/>
</dbReference>
<evidence type="ECO:0000313" key="3">
    <source>
        <dbReference type="Proteomes" id="UP000069850"/>
    </source>
</evidence>
<sequence length="123" mass="13237">MFMGRYVSGDVILASVRIGGTGEWKVRPAVVITTGENGSLLVCPVSSKPPSDTPSVPLTIDDFARGGLDLFQESYVLTAYPFTVRPAGVVAKKGSLLPETVAAIRGAVPAAHQPREKRFRRRR</sequence>
<dbReference type="EMBL" id="LT158599">
    <property type="protein sequence ID" value="CVK34173.1"/>
    <property type="molecule type" value="Genomic_DNA"/>
</dbReference>
<protein>
    <submittedName>
        <fullName evidence="2">Type II toxin-antitoxin system PemK/MazF family toxin</fullName>
    </submittedName>
</protein>